<keyword evidence="1" id="KW-0547">Nucleotide-binding</keyword>
<dbReference type="InterPro" id="IPR050615">
    <property type="entry name" value="ATP-dep_DNA_Helicase"/>
</dbReference>
<evidence type="ECO:0000256" key="2">
    <source>
        <dbReference type="ARBA" id="ARBA00022801"/>
    </source>
</evidence>
<dbReference type="EMBL" id="DSEU01000030">
    <property type="protein sequence ID" value="HEM66832.1"/>
    <property type="molecule type" value="Genomic_DNA"/>
</dbReference>
<reference evidence="5" key="1">
    <citation type="journal article" date="2020" name="mSystems">
        <title>Genome- and Community-Level Interaction Insights into Carbon Utilization and Element Cycling Functions of Hydrothermarchaeota in Hydrothermal Sediment.</title>
        <authorList>
            <person name="Zhou Z."/>
            <person name="Liu Y."/>
            <person name="Xu W."/>
            <person name="Pan J."/>
            <person name="Luo Z.H."/>
            <person name="Li M."/>
        </authorList>
    </citation>
    <scope>NUCLEOTIDE SEQUENCE [LARGE SCALE GENOMIC DNA]</scope>
    <source>
        <strain evidence="5">SpSt-125</strain>
    </source>
</reference>
<dbReference type="PANTHER" id="PTHR11274">
    <property type="entry name" value="RAD25/XP-B DNA REPAIR HELICASE"/>
    <property type="match status" value="1"/>
</dbReference>
<dbReference type="AlphaFoldDB" id="A0A7J2U3S5"/>
<dbReference type="GO" id="GO:0005524">
    <property type="term" value="F:ATP binding"/>
    <property type="evidence" value="ECO:0007669"/>
    <property type="project" value="UniProtKB-KW"/>
</dbReference>
<dbReference type="PANTHER" id="PTHR11274:SF0">
    <property type="entry name" value="GENERAL TRANSCRIPTION AND DNA REPAIR FACTOR IIH HELICASE SUBUNIT XPB"/>
    <property type="match status" value="1"/>
</dbReference>
<dbReference type="GO" id="GO:0016787">
    <property type="term" value="F:hydrolase activity"/>
    <property type="evidence" value="ECO:0007669"/>
    <property type="project" value="UniProtKB-KW"/>
</dbReference>
<organism evidence="5">
    <name type="scientific">Ignisphaera aggregans</name>
    <dbReference type="NCBI Taxonomy" id="334771"/>
    <lineage>
        <taxon>Archaea</taxon>
        <taxon>Thermoproteota</taxon>
        <taxon>Thermoprotei</taxon>
        <taxon>Desulfurococcales</taxon>
        <taxon>Desulfurococcaceae</taxon>
        <taxon>Ignisphaera</taxon>
    </lineage>
</organism>
<accession>A0A7J2U3S5</accession>
<keyword evidence="2" id="KW-0378">Hydrolase</keyword>
<keyword evidence="4" id="KW-0067">ATP-binding</keyword>
<protein>
    <submittedName>
        <fullName evidence="5">Uncharacterized protein</fullName>
    </submittedName>
</protein>
<dbReference type="GO" id="GO:0004386">
    <property type="term" value="F:helicase activity"/>
    <property type="evidence" value="ECO:0007669"/>
    <property type="project" value="UniProtKB-KW"/>
</dbReference>
<evidence type="ECO:0000313" key="5">
    <source>
        <dbReference type="EMBL" id="HEM66832.1"/>
    </source>
</evidence>
<keyword evidence="3" id="KW-0347">Helicase</keyword>
<dbReference type="SUPFAM" id="SSF52540">
    <property type="entry name" value="P-loop containing nucleoside triphosphate hydrolases"/>
    <property type="match status" value="1"/>
</dbReference>
<gene>
    <name evidence="5" type="ORF">ENO26_04585</name>
</gene>
<comment type="caution">
    <text evidence="5">The sequence shown here is derived from an EMBL/GenBank/DDBJ whole genome shotgun (WGS) entry which is preliminary data.</text>
</comment>
<evidence type="ECO:0000256" key="3">
    <source>
        <dbReference type="ARBA" id="ARBA00022806"/>
    </source>
</evidence>
<sequence>MVHIIRVSNEENEKFFKELDMLADIVAYDHISGFWVYRLNPAKVSAYGLDKAVEFLGNGLKSPPPPRTLHLLKKIAAEPIHIFIELDGGVLIIYPQKNSMIVPLINDGFITYDIHLKAYVAKAKDLYTILKHAEELGLKVRLGFNINYRASFKTSLATPLDSCLENAYNLWKEAGYRGVIVHPVPERRRLVALKAIHELGVKTAILVPSVDHLRNWYSDLVKVLKIPETLVGIYGAGVRKLGEVTVMTYDMAANVLPRFSSFFGFIVADECEIAVTETYREVLEGATAPYRLGLTSRRYADNNLHELYPELIGAVVFSVNLAELFDRGCVPRYRVLRVYARLSNEEYEEWRRLMKSYAEFCRSALPRVEEPRRRLRAVLELAARDAGAREAIRARLKAREIVLAFEKKIRVVAKLLNIFSDDSIVVFSKYEDFVRELSRKLIVPAILPEITDDERRVYMNMFNRGVIRILATSVLLDEYVEAPQPNLAIVVSGVSSDKKYIDRVVRTLMPKKREALLIEVLTAKPHAVKNSFTNLEKPQGGAAI</sequence>
<evidence type="ECO:0000256" key="4">
    <source>
        <dbReference type="ARBA" id="ARBA00022840"/>
    </source>
</evidence>
<evidence type="ECO:0000256" key="1">
    <source>
        <dbReference type="ARBA" id="ARBA00022741"/>
    </source>
</evidence>
<proteinExistence type="predicted"/>
<dbReference type="Gene3D" id="3.40.50.300">
    <property type="entry name" value="P-loop containing nucleotide triphosphate hydrolases"/>
    <property type="match status" value="2"/>
</dbReference>
<name>A0A7J2U3S5_9CREN</name>
<dbReference type="InterPro" id="IPR027417">
    <property type="entry name" value="P-loop_NTPase"/>
</dbReference>